<keyword evidence="3" id="KW-1185">Reference proteome</keyword>
<name>A0ABW2B0V9_9RHOB</name>
<feature type="coiled-coil region" evidence="1">
    <location>
        <begin position="95"/>
        <end position="151"/>
    </location>
</feature>
<dbReference type="EMBL" id="JBHSWG010000001">
    <property type="protein sequence ID" value="MFC6759340.1"/>
    <property type="molecule type" value="Genomic_DNA"/>
</dbReference>
<sequence>MARSSLTEIIEEFDLFRNLTGLRMSEKVDLLRRSVTINGVAATREGFADDGTIAVLTITARLDNAEQAQAVAHEFANRTRDLTAAQRREQTRETLEFFSAQEDQLIAEIARLDDEMAAYRSAHDISIEGTLEFVRSEIASLNDALLELDREIIATQLARSRIDRNARAATVAKEEAELDGELASLGTQRDLLQERRAELAASIETSPRSKAH</sequence>
<gene>
    <name evidence="2" type="ORF">ACFQFQ_07300</name>
</gene>
<comment type="caution">
    <text evidence="2">The sequence shown here is derived from an EMBL/GenBank/DDBJ whole genome shotgun (WGS) entry which is preliminary data.</text>
</comment>
<evidence type="ECO:0000313" key="2">
    <source>
        <dbReference type="EMBL" id="MFC6759340.1"/>
    </source>
</evidence>
<reference evidence="3" key="1">
    <citation type="journal article" date="2019" name="Int. J. Syst. Evol. Microbiol.">
        <title>The Global Catalogue of Microorganisms (GCM) 10K type strain sequencing project: providing services to taxonomists for standard genome sequencing and annotation.</title>
        <authorList>
            <consortium name="The Broad Institute Genomics Platform"/>
            <consortium name="The Broad Institute Genome Sequencing Center for Infectious Disease"/>
            <person name="Wu L."/>
            <person name="Ma J."/>
        </authorList>
    </citation>
    <scope>NUCLEOTIDE SEQUENCE [LARGE SCALE GENOMIC DNA]</scope>
    <source>
        <strain evidence="3">CCUG 66188</strain>
    </source>
</reference>
<accession>A0ABW2B0V9</accession>
<keyword evidence="1" id="KW-0175">Coiled coil</keyword>
<evidence type="ECO:0000313" key="3">
    <source>
        <dbReference type="Proteomes" id="UP001596353"/>
    </source>
</evidence>
<proteinExistence type="predicted"/>
<dbReference type="Proteomes" id="UP001596353">
    <property type="component" value="Unassembled WGS sequence"/>
</dbReference>
<protein>
    <submittedName>
        <fullName evidence="2">Uncharacterized protein</fullName>
    </submittedName>
</protein>
<evidence type="ECO:0000256" key="1">
    <source>
        <dbReference type="SAM" id="Coils"/>
    </source>
</evidence>
<organism evidence="2 3">
    <name type="scientific">Sulfitobacter porphyrae</name>
    <dbReference type="NCBI Taxonomy" id="1246864"/>
    <lineage>
        <taxon>Bacteria</taxon>
        <taxon>Pseudomonadati</taxon>
        <taxon>Pseudomonadota</taxon>
        <taxon>Alphaproteobacteria</taxon>
        <taxon>Rhodobacterales</taxon>
        <taxon>Roseobacteraceae</taxon>
        <taxon>Sulfitobacter</taxon>
    </lineage>
</organism>